<reference evidence="3" key="1">
    <citation type="journal article" date="2019" name="Int. J. Syst. Evol. Microbiol.">
        <title>The Global Catalogue of Microorganisms (GCM) 10K type strain sequencing project: providing services to taxonomists for standard genome sequencing and annotation.</title>
        <authorList>
            <consortium name="The Broad Institute Genomics Platform"/>
            <consortium name="The Broad Institute Genome Sequencing Center for Infectious Disease"/>
            <person name="Wu L."/>
            <person name="Ma J."/>
        </authorList>
    </citation>
    <scope>NUCLEOTIDE SEQUENCE [LARGE SCALE GENOMIC DNA]</scope>
    <source>
        <strain evidence="3">CGMCC 1.16031</strain>
    </source>
</reference>
<evidence type="ECO:0000313" key="2">
    <source>
        <dbReference type="EMBL" id="MFC6440091.1"/>
    </source>
</evidence>
<keyword evidence="1" id="KW-0812">Transmembrane</keyword>
<dbReference type="EMBL" id="JBHSUS010000001">
    <property type="protein sequence ID" value="MFC6440091.1"/>
    <property type="molecule type" value="Genomic_DNA"/>
</dbReference>
<dbReference type="Proteomes" id="UP001596364">
    <property type="component" value="Unassembled WGS sequence"/>
</dbReference>
<keyword evidence="1" id="KW-1133">Transmembrane helix</keyword>
<name>A0ABW1XJW8_9ALTE</name>
<comment type="caution">
    <text evidence="2">The sequence shown here is derived from an EMBL/GenBank/DDBJ whole genome shotgun (WGS) entry which is preliminary data.</text>
</comment>
<proteinExistence type="predicted"/>
<keyword evidence="1" id="KW-0472">Membrane</keyword>
<organism evidence="2 3">
    <name type="scientific">Pseudobowmanella zhangzhouensis</name>
    <dbReference type="NCBI Taxonomy" id="1537679"/>
    <lineage>
        <taxon>Bacteria</taxon>
        <taxon>Pseudomonadati</taxon>
        <taxon>Pseudomonadota</taxon>
        <taxon>Gammaproteobacteria</taxon>
        <taxon>Alteromonadales</taxon>
        <taxon>Alteromonadaceae</taxon>
    </lineage>
</organism>
<dbReference type="RefSeq" id="WP_131256976.1">
    <property type="nucleotide sequence ID" value="NZ_JBHSUS010000001.1"/>
</dbReference>
<keyword evidence="3" id="KW-1185">Reference proteome</keyword>
<evidence type="ECO:0000313" key="3">
    <source>
        <dbReference type="Proteomes" id="UP001596364"/>
    </source>
</evidence>
<protein>
    <submittedName>
        <fullName evidence="2">FixH family protein</fullName>
    </submittedName>
</protein>
<evidence type="ECO:0000256" key="1">
    <source>
        <dbReference type="SAM" id="Phobius"/>
    </source>
</evidence>
<gene>
    <name evidence="2" type="ORF">ACFP85_08030</name>
</gene>
<accession>A0ABW1XJW8</accession>
<sequence length="161" mass="18260">MQSTSPWYKQVWPWVLILIPFTSVIMGFVIAYVSTSGKDSLVIDDYYKEGRAINKQLLKIEQAQQLGIAGNLTVQDGEMVFVLDDAAQHDGTALTLNFFHATLKEKDFDIRLIRSSDNRYHANYSGDISGKWRVTMTPFNDAWKVQSVFTLPRADAIRIAP</sequence>
<feature type="transmembrane region" description="Helical" evidence="1">
    <location>
        <begin position="12"/>
        <end position="33"/>
    </location>
</feature>
<dbReference type="InterPro" id="IPR008620">
    <property type="entry name" value="FixH"/>
</dbReference>
<dbReference type="Pfam" id="PF05751">
    <property type="entry name" value="FixH"/>
    <property type="match status" value="1"/>
</dbReference>